<dbReference type="Proteomes" id="UP000008955">
    <property type="component" value="Chromosome"/>
</dbReference>
<gene>
    <name evidence="1" type="ORF">CK5_35260</name>
</gene>
<name>D4LV92_9FIRM</name>
<protein>
    <submittedName>
        <fullName evidence="1">Uncharacterized protein</fullName>
    </submittedName>
</protein>
<evidence type="ECO:0000313" key="2">
    <source>
        <dbReference type="Proteomes" id="UP000008955"/>
    </source>
</evidence>
<organism evidence="1 2">
    <name type="scientific">Blautia obeum A2-162</name>
    <dbReference type="NCBI Taxonomy" id="657314"/>
    <lineage>
        <taxon>Bacteria</taxon>
        <taxon>Bacillati</taxon>
        <taxon>Bacillota</taxon>
        <taxon>Clostridia</taxon>
        <taxon>Lachnospirales</taxon>
        <taxon>Lachnospiraceae</taxon>
        <taxon>Blautia</taxon>
    </lineage>
</organism>
<reference evidence="1 2" key="1">
    <citation type="submission" date="2010-03" db="EMBL/GenBank/DDBJ databases">
        <title>The genome sequence of Ruminococcus obeum A2-162.</title>
        <authorList>
            <consortium name="metaHIT consortium -- http://www.metahit.eu/"/>
            <person name="Pajon A."/>
            <person name="Turner K."/>
            <person name="Parkhill J."/>
            <person name="Duncan S."/>
            <person name="Flint H."/>
        </authorList>
    </citation>
    <scope>NUCLEOTIDE SEQUENCE [LARGE SCALE GENOMIC DNA]</scope>
    <source>
        <strain evidence="1 2">A2-162</strain>
    </source>
</reference>
<accession>D4LV92</accession>
<proteinExistence type="predicted"/>
<dbReference type="HOGENOM" id="CLU_3414561_0_0_9"/>
<evidence type="ECO:0000313" key="1">
    <source>
        <dbReference type="EMBL" id="CBL24700.1"/>
    </source>
</evidence>
<dbReference type="KEGG" id="rob:CK5_35260"/>
<sequence>MDAKKAANLFRIYCFMCRCGAAGWIFS</sequence>
<keyword evidence="2" id="KW-1185">Reference proteome</keyword>
<dbReference type="AlphaFoldDB" id="D4LV92"/>
<reference evidence="1 2" key="2">
    <citation type="submission" date="2010-03" db="EMBL/GenBank/DDBJ databases">
        <authorList>
            <person name="Pajon A."/>
        </authorList>
    </citation>
    <scope>NUCLEOTIDE SEQUENCE [LARGE SCALE GENOMIC DNA]</scope>
    <source>
        <strain evidence="1 2">A2-162</strain>
    </source>
</reference>
<dbReference type="EMBL" id="FP929054">
    <property type="protein sequence ID" value="CBL24700.1"/>
    <property type="molecule type" value="Genomic_DNA"/>
</dbReference>